<sequence length="141" mass="15902">MDSSDSRLNRMRVTLGRIVVAALRRRDDAVTHAVLDAINTLMQPMHDQPDIRQEQLNKSSIMSSENFMSRLVDIFTLHAMHNCVDDSTYLQLIQQIVTQLHQQTGLTDLHPTETLLAFSAQQVCKMVENFGGKTPKLAVVV</sequence>
<evidence type="ECO:0000259" key="1">
    <source>
        <dbReference type="Pfam" id="PF19432"/>
    </source>
</evidence>
<gene>
    <name evidence="2" type="ORF">CLF_112379</name>
</gene>
<dbReference type="InterPro" id="IPR045802">
    <property type="entry name" value="GRV2/DNAJC13_N"/>
</dbReference>
<keyword evidence="3" id="KW-1185">Reference proteome</keyword>
<evidence type="ECO:0000313" key="3">
    <source>
        <dbReference type="Proteomes" id="UP000008909"/>
    </source>
</evidence>
<feature type="domain" description="DnaJ homologue subfamily C GRV2/DNAJC13 N-terminal" evidence="1">
    <location>
        <begin position="7"/>
        <end position="82"/>
    </location>
</feature>
<protein>
    <submittedName>
        <fullName evidence="2">DnaJ homolog subfamily C member 13</fullName>
    </submittedName>
</protein>
<evidence type="ECO:0000313" key="2">
    <source>
        <dbReference type="EMBL" id="GAA54141.1"/>
    </source>
</evidence>
<reference evidence="2" key="1">
    <citation type="journal article" date="2011" name="Genome Biol.">
        <title>The draft genome of the carcinogenic human liver fluke Clonorchis sinensis.</title>
        <authorList>
            <person name="Wang X."/>
            <person name="Chen W."/>
            <person name="Huang Y."/>
            <person name="Sun J."/>
            <person name="Men J."/>
            <person name="Liu H."/>
            <person name="Luo F."/>
            <person name="Guo L."/>
            <person name="Lv X."/>
            <person name="Deng C."/>
            <person name="Zhou C."/>
            <person name="Fan Y."/>
            <person name="Li X."/>
            <person name="Huang L."/>
            <person name="Hu Y."/>
            <person name="Liang C."/>
            <person name="Hu X."/>
            <person name="Xu J."/>
            <person name="Yu X."/>
        </authorList>
    </citation>
    <scope>NUCLEOTIDE SEQUENCE [LARGE SCALE GENOMIC DNA]</scope>
    <source>
        <strain evidence="2">Henan</strain>
    </source>
</reference>
<dbReference type="Pfam" id="PF19432">
    <property type="entry name" value="RME-8_N"/>
    <property type="match status" value="1"/>
</dbReference>
<organism evidence="2 3">
    <name type="scientific">Clonorchis sinensis</name>
    <name type="common">Chinese liver fluke</name>
    <dbReference type="NCBI Taxonomy" id="79923"/>
    <lineage>
        <taxon>Eukaryota</taxon>
        <taxon>Metazoa</taxon>
        <taxon>Spiralia</taxon>
        <taxon>Lophotrochozoa</taxon>
        <taxon>Platyhelminthes</taxon>
        <taxon>Trematoda</taxon>
        <taxon>Digenea</taxon>
        <taxon>Opisthorchiida</taxon>
        <taxon>Opisthorchiata</taxon>
        <taxon>Opisthorchiidae</taxon>
        <taxon>Clonorchis</taxon>
    </lineage>
</organism>
<dbReference type="AlphaFoldDB" id="G7YMG0"/>
<dbReference type="EMBL" id="DF143747">
    <property type="protein sequence ID" value="GAA54141.1"/>
    <property type="molecule type" value="Genomic_DNA"/>
</dbReference>
<reference key="2">
    <citation type="submission" date="2011-10" db="EMBL/GenBank/DDBJ databases">
        <title>The genome and transcriptome sequence of Clonorchis sinensis provide insights into the carcinogenic liver fluke.</title>
        <authorList>
            <person name="Wang X."/>
            <person name="Huang Y."/>
            <person name="Chen W."/>
            <person name="Liu H."/>
            <person name="Guo L."/>
            <person name="Chen Y."/>
            <person name="Luo F."/>
            <person name="Zhou W."/>
            <person name="Sun J."/>
            <person name="Mao Q."/>
            <person name="Liang P."/>
            <person name="Zhou C."/>
            <person name="Tian Y."/>
            <person name="Men J."/>
            <person name="Lv X."/>
            <person name="Huang L."/>
            <person name="Zhou J."/>
            <person name="Hu Y."/>
            <person name="Li R."/>
            <person name="Zhang F."/>
            <person name="Lei H."/>
            <person name="Li X."/>
            <person name="Hu X."/>
            <person name="Liang C."/>
            <person name="Xu J."/>
            <person name="Wu Z."/>
            <person name="Yu X."/>
        </authorList>
    </citation>
    <scope>NUCLEOTIDE SEQUENCE</scope>
    <source>
        <strain>Henan</strain>
    </source>
</reference>
<accession>G7YMG0</accession>
<name>G7YMG0_CLOSI</name>
<proteinExistence type="predicted"/>
<dbReference type="Proteomes" id="UP000008909">
    <property type="component" value="Unassembled WGS sequence"/>
</dbReference>